<dbReference type="Proteomes" id="UP000236333">
    <property type="component" value="Unassembled WGS sequence"/>
</dbReference>
<gene>
    <name evidence="2" type="ORF">TSOC_003532</name>
</gene>
<evidence type="ECO:0000313" key="3">
    <source>
        <dbReference type="Proteomes" id="UP000236333"/>
    </source>
</evidence>
<evidence type="ECO:0000256" key="1">
    <source>
        <dbReference type="SAM" id="SignalP"/>
    </source>
</evidence>
<evidence type="ECO:0000313" key="2">
    <source>
        <dbReference type="EMBL" id="PNH09821.1"/>
    </source>
</evidence>
<dbReference type="AlphaFoldDB" id="A0A2J8ABC4"/>
<comment type="caution">
    <text evidence="2">The sequence shown here is derived from an EMBL/GenBank/DDBJ whole genome shotgun (WGS) entry which is preliminary data.</text>
</comment>
<organism evidence="2 3">
    <name type="scientific">Tetrabaena socialis</name>
    <dbReference type="NCBI Taxonomy" id="47790"/>
    <lineage>
        <taxon>Eukaryota</taxon>
        <taxon>Viridiplantae</taxon>
        <taxon>Chlorophyta</taxon>
        <taxon>core chlorophytes</taxon>
        <taxon>Chlorophyceae</taxon>
        <taxon>CS clade</taxon>
        <taxon>Chlamydomonadales</taxon>
        <taxon>Tetrabaenaceae</taxon>
        <taxon>Tetrabaena</taxon>
    </lineage>
</organism>
<sequence length="196" mass="21142">MVLLLLLGLLVHSVGSPGDSDAGCKHFVAPHPKHYWESGSGCEPCAHGVPALLGLSTDDLSSCSADGRCEGSAAIILCDMAAWKGRAGSQRFKHRQPKVAQLVDVVRLDVQHLQHVRLLDVPVPLEDIPQALPAQLQLQIRLLRVAPHVRLEPGVVQPHNGTTRSHNAVMSISRTQRVVLRAATPPLPNLPKNPVQ</sequence>
<reference evidence="2 3" key="1">
    <citation type="journal article" date="2017" name="Mol. Biol. Evol.">
        <title>The 4-celled Tetrabaena socialis nuclear genome reveals the essential components for genetic control of cell number at the origin of multicellularity in the volvocine lineage.</title>
        <authorList>
            <person name="Featherston J."/>
            <person name="Arakaki Y."/>
            <person name="Hanschen E.R."/>
            <person name="Ferris P.J."/>
            <person name="Michod R.E."/>
            <person name="Olson B.J.S.C."/>
            <person name="Nozaki H."/>
            <person name="Durand P.M."/>
        </authorList>
    </citation>
    <scope>NUCLEOTIDE SEQUENCE [LARGE SCALE GENOMIC DNA]</scope>
    <source>
        <strain evidence="2 3">NIES-571</strain>
    </source>
</reference>
<feature type="signal peptide" evidence="1">
    <location>
        <begin position="1"/>
        <end position="15"/>
    </location>
</feature>
<feature type="chain" id="PRO_5014443530" evidence="1">
    <location>
        <begin position="16"/>
        <end position="196"/>
    </location>
</feature>
<keyword evidence="1" id="KW-0732">Signal</keyword>
<keyword evidence="3" id="KW-1185">Reference proteome</keyword>
<proteinExistence type="predicted"/>
<dbReference type="EMBL" id="PGGS01000077">
    <property type="protein sequence ID" value="PNH09821.1"/>
    <property type="molecule type" value="Genomic_DNA"/>
</dbReference>
<protein>
    <submittedName>
        <fullName evidence="2">Uncharacterized protein</fullName>
    </submittedName>
</protein>
<accession>A0A2J8ABC4</accession>
<name>A0A2J8ABC4_9CHLO</name>